<reference evidence="6 7" key="1">
    <citation type="submission" date="2018-09" db="EMBL/GenBank/DDBJ databases">
        <title>Marinorhizobium profundi gen. nov., sp. nov., isolated from a deep-sea sediment sample from the New Britain Trench and proposal of Marinorhizobiaceae fam. nov. in the order Rhizobiales of the class Alphaproteobacteria.</title>
        <authorList>
            <person name="Cao J."/>
        </authorList>
    </citation>
    <scope>NUCLEOTIDE SEQUENCE [LARGE SCALE GENOMIC DNA]</scope>
    <source>
        <strain evidence="6 7">WS11</strain>
    </source>
</reference>
<dbReference type="PANTHER" id="PTHR43408:SF2">
    <property type="entry name" value="FMN REDUCTASE (NADPH)"/>
    <property type="match status" value="1"/>
</dbReference>
<protein>
    <submittedName>
        <fullName evidence="6">FMN reductase</fullName>
    </submittedName>
</protein>
<organism evidence="6 7">
    <name type="scientific">Georhizobium profundi</name>
    <dbReference type="NCBI Taxonomy" id="2341112"/>
    <lineage>
        <taxon>Bacteria</taxon>
        <taxon>Pseudomonadati</taxon>
        <taxon>Pseudomonadota</taxon>
        <taxon>Alphaproteobacteria</taxon>
        <taxon>Hyphomicrobiales</taxon>
        <taxon>Rhizobiaceae</taxon>
        <taxon>Georhizobium</taxon>
    </lineage>
</organism>
<evidence type="ECO:0000256" key="1">
    <source>
        <dbReference type="ARBA" id="ARBA00005990"/>
    </source>
</evidence>
<comment type="similarity">
    <text evidence="1">Belongs to the SsuE family.</text>
</comment>
<dbReference type="GO" id="GO:0016491">
    <property type="term" value="F:oxidoreductase activity"/>
    <property type="evidence" value="ECO:0007669"/>
    <property type="project" value="UniProtKB-KW"/>
</dbReference>
<dbReference type="AlphaFoldDB" id="A0A3S9B6P9"/>
<dbReference type="Proteomes" id="UP000268192">
    <property type="component" value="Chromosome"/>
</dbReference>
<evidence type="ECO:0000256" key="4">
    <source>
        <dbReference type="ARBA" id="ARBA00023002"/>
    </source>
</evidence>
<proteinExistence type="inferred from homology"/>
<dbReference type="InterPro" id="IPR029039">
    <property type="entry name" value="Flavoprotein-like_sf"/>
</dbReference>
<evidence type="ECO:0000256" key="2">
    <source>
        <dbReference type="ARBA" id="ARBA00022630"/>
    </source>
</evidence>
<sequence>MNAVTNSIHSNNIEPIAAPSGLRGGKPKLVVFSGNTRRPSKSRLLAGAIAEEVLRRVEVEIKTIDLSELGDTSLAGWDSGKVGEPLKAIVRTIEEADALIAVTPVYKGSYTGLFKHVIDGVKPEALNGKPVIIGATGGGFRHALVVEHQLRPLFGFFNAQVAGAAVYASDGELVDPDITDIALVSRIRLAAEQIVPLLEHQFAKSAAFQA</sequence>
<dbReference type="OrthoDB" id="1643408at2"/>
<accession>A0A3S9B6P9</accession>
<keyword evidence="7" id="KW-1185">Reference proteome</keyword>
<evidence type="ECO:0000313" key="6">
    <source>
        <dbReference type="EMBL" id="AZN72606.1"/>
    </source>
</evidence>
<gene>
    <name evidence="6" type="ORF">D5400_16200</name>
</gene>
<dbReference type="KEGG" id="abaw:D5400_16200"/>
<dbReference type="EMBL" id="CP032509">
    <property type="protein sequence ID" value="AZN72606.1"/>
    <property type="molecule type" value="Genomic_DNA"/>
</dbReference>
<feature type="domain" description="NADPH-dependent FMN reductase-like" evidence="5">
    <location>
        <begin position="27"/>
        <end position="169"/>
    </location>
</feature>
<dbReference type="Pfam" id="PF03358">
    <property type="entry name" value="FMN_red"/>
    <property type="match status" value="1"/>
</dbReference>
<evidence type="ECO:0000256" key="3">
    <source>
        <dbReference type="ARBA" id="ARBA00022643"/>
    </source>
</evidence>
<dbReference type="InterPro" id="IPR005025">
    <property type="entry name" value="FMN_Rdtase-like_dom"/>
</dbReference>
<evidence type="ECO:0000259" key="5">
    <source>
        <dbReference type="Pfam" id="PF03358"/>
    </source>
</evidence>
<dbReference type="InterPro" id="IPR051814">
    <property type="entry name" value="NAD(P)H-dep_FMN_reductase"/>
</dbReference>
<dbReference type="RefSeq" id="WP_126010929.1">
    <property type="nucleotide sequence ID" value="NZ_CP032509.1"/>
</dbReference>
<keyword evidence="3" id="KW-0288">FMN</keyword>
<evidence type="ECO:0000313" key="7">
    <source>
        <dbReference type="Proteomes" id="UP000268192"/>
    </source>
</evidence>
<dbReference type="PANTHER" id="PTHR43408">
    <property type="entry name" value="FMN REDUCTASE (NADPH)"/>
    <property type="match status" value="1"/>
</dbReference>
<name>A0A3S9B6P9_9HYPH</name>
<dbReference type="SUPFAM" id="SSF52218">
    <property type="entry name" value="Flavoproteins"/>
    <property type="match status" value="1"/>
</dbReference>
<keyword evidence="4" id="KW-0560">Oxidoreductase</keyword>
<keyword evidence="2" id="KW-0285">Flavoprotein</keyword>
<dbReference type="Gene3D" id="3.40.50.360">
    <property type="match status" value="1"/>
</dbReference>